<dbReference type="Pfam" id="PF03901">
    <property type="entry name" value="Glyco_transf_22"/>
    <property type="match status" value="1"/>
</dbReference>
<evidence type="ECO:0000256" key="4">
    <source>
        <dbReference type="ARBA" id="ARBA00022676"/>
    </source>
</evidence>
<dbReference type="GO" id="GO:0016757">
    <property type="term" value="F:glycosyltransferase activity"/>
    <property type="evidence" value="ECO:0007669"/>
    <property type="project" value="UniProtKB-KW"/>
</dbReference>
<evidence type="ECO:0000256" key="2">
    <source>
        <dbReference type="ARBA" id="ARBA00004687"/>
    </source>
</evidence>
<evidence type="ECO:0000256" key="3">
    <source>
        <dbReference type="ARBA" id="ARBA00022502"/>
    </source>
</evidence>
<protein>
    <recommendedName>
        <fullName evidence="11">Mannosyltransferase</fullName>
        <ecNumber evidence="11">2.4.1.-</ecNumber>
    </recommendedName>
</protein>
<keyword evidence="4 11" id="KW-0328">Glycosyltransferase</keyword>
<dbReference type="AlphaFoldDB" id="A0ABD3RBN2"/>
<dbReference type="PANTHER" id="PTHR22760:SF3">
    <property type="entry name" value="GPI MANNOSYLTRANSFERASE 4"/>
    <property type="match status" value="1"/>
</dbReference>
<dbReference type="GO" id="GO:0005789">
    <property type="term" value="C:endoplasmic reticulum membrane"/>
    <property type="evidence" value="ECO:0007669"/>
    <property type="project" value="UniProtKB-SubCell"/>
</dbReference>
<keyword evidence="7 11" id="KW-0256">Endoplasmic reticulum</keyword>
<dbReference type="GO" id="GO:0006506">
    <property type="term" value="P:GPI anchor biosynthetic process"/>
    <property type="evidence" value="ECO:0007669"/>
    <property type="project" value="UniProtKB-KW"/>
</dbReference>
<feature type="transmembrane region" description="Helical" evidence="11">
    <location>
        <begin position="442"/>
        <end position="475"/>
    </location>
</feature>
<dbReference type="InterPro" id="IPR016197">
    <property type="entry name" value="Chromo-like_dom_sf"/>
</dbReference>
<reference evidence="14 15" key="1">
    <citation type="submission" date="2024-10" db="EMBL/GenBank/DDBJ databases">
        <title>Updated reference genomes for cyclostephanoid diatoms.</title>
        <authorList>
            <person name="Roberts W.R."/>
            <person name="Alverson A.J."/>
        </authorList>
    </citation>
    <scope>NUCLEOTIDE SEQUENCE [LARGE SCALE GENOMIC DNA]</scope>
    <source>
        <strain evidence="14 15">AJA228-03</strain>
    </source>
</reference>
<feature type="transmembrane region" description="Helical" evidence="11">
    <location>
        <begin position="349"/>
        <end position="369"/>
    </location>
</feature>
<dbReference type="PROSITE" id="PS50013">
    <property type="entry name" value="CHROMO_2"/>
    <property type="match status" value="1"/>
</dbReference>
<organism evidence="14 15">
    <name type="scientific">Cyclostephanos tholiformis</name>
    <dbReference type="NCBI Taxonomy" id="382380"/>
    <lineage>
        <taxon>Eukaryota</taxon>
        <taxon>Sar</taxon>
        <taxon>Stramenopiles</taxon>
        <taxon>Ochrophyta</taxon>
        <taxon>Bacillariophyta</taxon>
        <taxon>Coscinodiscophyceae</taxon>
        <taxon>Thalassiosirophycidae</taxon>
        <taxon>Stephanodiscales</taxon>
        <taxon>Stephanodiscaceae</taxon>
        <taxon>Cyclostephanos</taxon>
    </lineage>
</organism>
<comment type="pathway">
    <text evidence="2">Glycolipid biosynthesis; glycosylphosphatidylinositol-anchor biosynthesis.</text>
</comment>
<feature type="compositionally biased region" description="Basic and acidic residues" evidence="12">
    <location>
        <begin position="1"/>
        <end position="10"/>
    </location>
</feature>
<evidence type="ECO:0000313" key="15">
    <source>
        <dbReference type="Proteomes" id="UP001530377"/>
    </source>
</evidence>
<evidence type="ECO:0000259" key="13">
    <source>
        <dbReference type="PROSITE" id="PS50013"/>
    </source>
</evidence>
<dbReference type="Proteomes" id="UP001530377">
    <property type="component" value="Unassembled WGS sequence"/>
</dbReference>
<feature type="transmembrane region" description="Helical" evidence="11">
    <location>
        <begin position="404"/>
        <end position="421"/>
    </location>
</feature>
<keyword evidence="6 11" id="KW-0812">Transmembrane</keyword>
<sequence>MRAPRERNPRIDTLPTQPSRAVKGRKQYVAKGSMEEKEGDDDGLYKVEKIVDHWSDKRGVLLYRTRWMGYTAKDDTWEPAENVSSTGHIDRYERLLRRKRKKIKEGSAGVAVIEYEDGEREMVDMEGEIFRRYHEESDGEDDGNDDTADGDVDGNDYGLIVQGEWIEILWRHANIYFPCKIISWTPVASSTAKKRIGAMEANEICELTAMTHQRGRLGRWVIYILLLLIRFLGVFQRGYVHPDEFFQGGQELFFGHRRNESDVGYLTRDYVVKNVPWEFESRHAVRSIVPPTFMTLLPLRMYTMLRHMFSTDFLTECQKSIRGSTSSLWMTSPAMENLSGIEILLVPRLFMALMSVIFLDGSLWLLLLISHRRTVQGCGPPIEVVVLASSWPCLVFSSRPFTNSLEAMVLAFLLVIVAATAECSETNYLKDKINTKKKNDDACLSLILIGAISSVGIFVRFTFAFFAFPVVALFLMHRWKSIGGYRSKCLVHYGVPLSFSFLLVSFAFVWVDNRYYSWQNKLDCDIKICEGGAEFSCSSILDYIAPFNALRYNSNRANLAEHGLHPRFTHLVINMPMLFGPLAIAGFGSFIVNVNDAVAGKGTSYSFTKSICQLAILSGVLILSFAPHQEPRFLIPSMVPLVFLWGRQVVGEGVLETSNALKRRSKLSRLLLVLWVLFNTIPYIFFGWLHQGGLIQSLLRLENSGRIIRIKSDAPLPQAIIYYKTYMPPTFLTREGPRIKRENEACDVAGRQCSEEKCMNTKEREVILDLQRADSSILLKVFRTWLPCNDQDVADSDTSLQLVSPPAVILPLATINSGEEWSKYSILSLKDYHGHISTEDWPKFDSSVITFLDQLKVEVYTVTCSRS</sequence>
<keyword evidence="9 11" id="KW-0472">Membrane</keyword>
<evidence type="ECO:0000256" key="12">
    <source>
        <dbReference type="SAM" id="MobiDB-lite"/>
    </source>
</evidence>
<feature type="region of interest" description="Disordered" evidence="12">
    <location>
        <begin position="1"/>
        <end position="39"/>
    </location>
</feature>
<keyword evidence="15" id="KW-1185">Reference proteome</keyword>
<comment type="similarity">
    <text evidence="10">Belongs to the glycosyltransferase 22 family. PIGZ subfamily.</text>
</comment>
<comment type="subcellular location">
    <subcellularLocation>
        <location evidence="1 11">Endoplasmic reticulum membrane</location>
        <topology evidence="1 11">Multi-pass membrane protein</topology>
    </subcellularLocation>
</comment>
<dbReference type="PANTHER" id="PTHR22760">
    <property type="entry name" value="GLYCOSYLTRANSFERASE"/>
    <property type="match status" value="1"/>
</dbReference>
<dbReference type="EMBL" id="JALLPB020000331">
    <property type="protein sequence ID" value="KAL3810410.1"/>
    <property type="molecule type" value="Genomic_DNA"/>
</dbReference>
<dbReference type="EC" id="2.4.1.-" evidence="11"/>
<keyword evidence="8 11" id="KW-1133">Transmembrane helix</keyword>
<gene>
    <name evidence="14" type="ORF">ACHAXA_007038</name>
</gene>
<feature type="transmembrane region" description="Helical" evidence="11">
    <location>
        <begin position="571"/>
        <end position="592"/>
    </location>
</feature>
<dbReference type="InterPro" id="IPR023780">
    <property type="entry name" value="Chromo_domain"/>
</dbReference>
<accession>A0ABD3RBN2</accession>
<evidence type="ECO:0000256" key="8">
    <source>
        <dbReference type="ARBA" id="ARBA00022989"/>
    </source>
</evidence>
<dbReference type="Gene3D" id="2.40.50.40">
    <property type="match status" value="1"/>
</dbReference>
<dbReference type="SMART" id="SM00298">
    <property type="entry name" value="CHROMO"/>
    <property type="match status" value="1"/>
</dbReference>
<dbReference type="InterPro" id="IPR005599">
    <property type="entry name" value="GPI_mannosylTrfase"/>
</dbReference>
<evidence type="ECO:0000256" key="5">
    <source>
        <dbReference type="ARBA" id="ARBA00022679"/>
    </source>
</evidence>
<name>A0ABD3RBN2_9STRA</name>
<evidence type="ECO:0000256" key="1">
    <source>
        <dbReference type="ARBA" id="ARBA00004477"/>
    </source>
</evidence>
<evidence type="ECO:0000256" key="6">
    <source>
        <dbReference type="ARBA" id="ARBA00022692"/>
    </source>
</evidence>
<evidence type="ECO:0000256" key="9">
    <source>
        <dbReference type="ARBA" id="ARBA00023136"/>
    </source>
</evidence>
<feature type="transmembrane region" description="Helical" evidence="11">
    <location>
        <begin position="670"/>
        <end position="689"/>
    </location>
</feature>
<evidence type="ECO:0000313" key="14">
    <source>
        <dbReference type="EMBL" id="KAL3810410.1"/>
    </source>
</evidence>
<evidence type="ECO:0000256" key="10">
    <source>
        <dbReference type="ARBA" id="ARBA00038466"/>
    </source>
</evidence>
<dbReference type="SUPFAM" id="SSF54160">
    <property type="entry name" value="Chromo domain-like"/>
    <property type="match status" value="1"/>
</dbReference>
<keyword evidence="5" id="KW-0808">Transferase</keyword>
<comment type="caution">
    <text evidence="14">The sequence shown here is derived from an EMBL/GenBank/DDBJ whole genome shotgun (WGS) entry which is preliminary data.</text>
</comment>
<feature type="transmembrane region" description="Helical" evidence="11">
    <location>
        <begin position="490"/>
        <end position="511"/>
    </location>
</feature>
<dbReference type="InterPro" id="IPR000953">
    <property type="entry name" value="Chromo/chromo_shadow_dom"/>
</dbReference>
<evidence type="ECO:0000256" key="7">
    <source>
        <dbReference type="ARBA" id="ARBA00022824"/>
    </source>
</evidence>
<feature type="domain" description="Chromo" evidence="13">
    <location>
        <begin position="45"/>
        <end position="104"/>
    </location>
</feature>
<dbReference type="CDD" id="cd00024">
    <property type="entry name" value="CD_CSD"/>
    <property type="match status" value="1"/>
</dbReference>
<dbReference type="Pfam" id="PF00385">
    <property type="entry name" value="Chromo"/>
    <property type="match status" value="1"/>
</dbReference>
<evidence type="ECO:0000256" key="11">
    <source>
        <dbReference type="RuleBase" id="RU363075"/>
    </source>
</evidence>
<feature type="transmembrane region" description="Helical" evidence="11">
    <location>
        <begin position="220"/>
        <end position="239"/>
    </location>
</feature>
<keyword evidence="3" id="KW-0337">GPI-anchor biosynthesis</keyword>
<proteinExistence type="inferred from homology"/>